<name>A0AAN7UPM2_9PEZI</name>
<accession>A0AAN7UPM2</accession>
<keyword evidence="3" id="KW-1185">Reference proteome</keyword>
<evidence type="ECO:0000313" key="3">
    <source>
        <dbReference type="Proteomes" id="UP001305414"/>
    </source>
</evidence>
<evidence type="ECO:0000256" key="1">
    <source>
        <dbReference type="SAM" id="MobiDB-lite"/>
    </source>
</evidence>
<dbReference type="Proteomes" id="UP001305414">
    <property type="component" value="Unassembled WGS sequence"/>
</dbReference>
<reference evidence="2 3" key="1">
    <citation type="submission" date="2023-10" db="EMBL/GenBank/DDBJ databases">
        <title>Draft genome sequence of Xylaria bambusicola isolate GMP-LS, the root and basal stem rot pathogen of sugarcane in Indonesia.</title>
        <authorList>
            <person name="Selvaraj P."/>
            <person name="Muralishankar V."/>
            <person name="Muruganantham S."/>
            <person name="Sp S."/>
            <person name="Haryani S."/>
            <person name="Lau K.J.X."/>
            <person name="Naqvi N.I."/>
        </authorList>
    </citation>
    <scope>NUCLEOTIDE SEQUENCE [LARGE SCALE GENOMIC DNA]</scope>
    <source>
        <strain evidence="2">GMP-LS</strain>
    </source>
</reference>
<sequence length="170" mass="19658">MIPICYPDDGEGWHQDQEYPLLSHCVYLAYHEDSLGTDLILDVSNGAATEFTINNEVVPNEEYEAVPESERWRAHPTTPLTELVYKWTRMYKELELLVSPNPVKWPAAVRFYRGPREENSDSEVDYEGGSELDRGQRDAARRKKEFANVRKASYPMAAFLTAWRSEQIID</sequence>
<comment type="caution">
    <text evidence="2">The sequence shown here is derived from an EMBL/GenBank/DDBJ whole genome shotgun (WGS) entry which is preliminary data.</text>
</comment>
<protein>
    <submittedName>
        <fullName evidence="2">Uncharacterized protein</fullName>
    </submittedName>
</protein>
<evidence type="ECO:0000313" key="2">
    <source>
        <dbReference type="EMBL" id="KAK5630361.1"/>
    </source>
</evidence>
<gene>
    <name evidence="2" type="ORF">RRF57_006076</name>
</gene>
<dbReference type="EMBL" id="JAWHQM010000015">
    <property type="protein sequence ID" value="KAK5630361.1"/>
    <property type="molecule type" value="Genomic_DNA"/>
</dbReference>
<feature type="region of interest" description="Disordered" evidence="1">
    <location>
        <begin position="118"/>
        <end position="141"/>
    </location>
</feature>
<proteinExistence type="predicted"/>
<organism evidence="2 3">
    <name type="scientific">Xylaria bambusicola</name>
    <dbReference type="NCBI Taxonomy" id="326684"/>
    <lineage>
        <taxon>Eukaryota</taxon>
        <taxon>Fungi</taxon>
        <taxon>Dikarya</taxon>
        <taxon>Ascomycota</taxon>
        <taxon>Pezizomycotina</taxon>
        <taxon>Sordariomycetes</taxon>
        <taxon>Xylariomycetidae</taxon>
        <taxon>Xylariales</taxon>
        <taxon>Xylariaceae</taxon>
        <taxon>Xylaria</taxon>
    </lineage>
</organism>
<dbReference type="AlphaFoldDB" id="A0AAN7UPM2"/>
<feature type="compositionally biased region" description="Acidic residues" evidence="1">
    <location>
        <begin position="120"/>
        <end position="130"/>
    </location>
</feature>